<keyword evidence="1" id="KW-0732">Signal</keyword>
<comment type="caution">
    <text evidence="2">The sequence shown here is derived from an EMBL/GenBank/DDBJ whole genome shotgun (WGS) entry which is preliminary data.</text>
</comment>
<feature type="chain" id="PRO_5042912734" evidence="1">
    <location>
        <begin position="19"/>
        <end position="289"/>
    </location>
</feature>
<reference evidence="2" key="1">
    <citation type="journal article" date="2023" name="Mol. Phylogenet. Evol.">
        <title>Genome-scale phylogeny and comparative genomics of the fungal order Sordariales.</title>
        <authorList>
            <person name="Hensen N."/>
            <person name="Bonometti L."/>
            <person name="Westerberg I."/>
            <person name="Brannstrom I.O."/>
            <person name="Guillou S."/>
            <person name="Cros-Aarteil S."/>
            <person name="Calhoun S."/>
            <person name="Haridas S."/>
            <person name="Kuo A."/>
            <person name="Mondo S."/>
            <person name="Pangilinan J."/>
            <person name="Riley R."/>
            <person name="LaButti K."/>
            <person name="Andreopoulos B."/>
            <person name="Lipzen A."/>
            <person name="Chen C."/>
            <person name="Yan M."/>
            <person name="Daum C."/>
            <person name="Ng V."/>
            <person name="Clum A."/>
            <person name="Steindorff A."/>
            <person name="Ohm R.A."/>
            <person name="Martin F."/>
            <person name="Silar P."/>
            <person name="Natvig D.O."/>
            <person name="Lalanne C."/>
            <person name="Gautier V."/>
            <person name="Ament-Velasquez S.L."/>
            <person name="Kruys A."/>
            <person name="Hutchinson M.I."/>
            <person name="Powell A.J."/>
            <person name="Barry K."/>
            <person name="Miller A.N."/>
            <person name="Grigoriev I.V."/>
            <person name="Debuchy R."/>
            <person name="Gladieux P."/>
            <person name="Hiltunen Thoren M."/>
            <person name="Johannesson H."/>
        </authorList>
    </citation>
    <scope>NUCLEOTIDE SEQUENCE</scope>
    <source>
        <strain evidence="2">CBS 123565</strain>
    </source>
</reference>
<dbReference type="EMBL" id="MU853412">
    <property type="protein sequence ID" value="KAK4133299.1"/>
    <property type="molecule type" value="Genomic_DNA"/>
</dbReference>
<reference evidence="2" key="2">
    <citation type="submission" date="2023-05" db="EMBL/GenBank/DDBJ databases">
        <authorList>
            <consortium name="Lawrence Berkeley National Laboratory"/>
            <person name="Steindorff A."/>
            <person name="Hensen N."/>
            <person name="Bonometti L."/>
            <person name="Westerberg I."/>
            <person name="Brannstrom I.O."/>
            <person name="Guillou S."/>
            <person name="Cros-Aarteil S."/>
            <person name="Calhoun S."/>
            <person name="Haridas S."/>
            <person name="Kuo A."/>
            <person name="Mondo S."/>
            <person name="Pangilinan J."/>
            <person name="Riley R."/>
            <person name="Labutti K."/>
            <person name="Andreopoulos B."/>
            <person name="Lipzen A."/>
            <person name="Chen C."/>
            <person name="Yanf M."/>
            <person name="Daum C."/>
            <person name="Ng V."/>
            <person name="Clum A."/>
            <person name="Ohm R."/>
            <person name="Martin F."/>
            <person name="Silar P."/>
            <person name="Natvig D."/>
            <person name="Lalanne C."/>
            <person name="Gautier V."/>
            <person name="Ament-Velasquez S.L."/>
            <person name="Kruys A."/>
            <person name="Hutchinson M.I."/>
            <person name="Powell A.J."/>
            <person name="Barry K."/>
            <person name="Miller A.N."/>
            <person name="Grigoriev I.V."/>
            <person name="Debuchy R."/>
            <person name="Gladieux P."/>
            <person name="Thoren M.H."/>
            <person name="Johannesson H."/>
        </authorList>
    </citation>
    <scope>NUCLEOTIDE SEQUENCE</scope>
    <source>
        <strain evidence="2">CBS 123565</strain>
    </source>
</reference>
<dbReference type="AlphaFoldDB" id="A0AAN6ZDC3"/>
<keyword evidence="3" id="KW-1185">Reference proteome</keyword>
<evidence type="ECO:0000313" key="3">
    <source>
        <dbReference type="Proteomes" id="UP001304895"/>
    </source>
</evidence>
<organism evidence="2 3">
    <name type="scientific">Trichocladium antarcticum</name>
    <dbReference type="NCBI Taxonomy" id="1450529"/>
    <lineage>
        <taxon>Eukaryota</taxon>
        <taxon>Fungi</taxon>
        <taxon>Dikarya</taxon>
        <taxon>Ascomycota</taxon>
        <taxon>Pezizomycotina</taxon>
        <taxon>Sordariomycetes</taxon>
        <taxon>Sordariomycetidae</taxon>
        <taxon>Sordariales</taxon>
        <taxon>Chaetomiaceae</taxon>
        <taxon>Trichocladium</taxon>
    </lineage>
</organism>
<name>A0AAN6ZDC3_9PEZI</name>
<proteinExistence type="predicted"/>
<sequence length="289" mass="29657">MKASLISAILMPAAIAYGQWWDGVPDCAYPQEDCFSSHWSSASKWPAPTSYCAASQALSVHSCISSACSATPTAAASYSSLSSFLCANWASCSSAGSTGVYTITAPAFTGTWGPGNHGGNWGGRHSNSDDDDDDDDNDWDWVNDDWDWDHDDDWDDWPHTWAGGVYTVTGCEWNGNPWAGGPGSPWAPWGKGWTWTTVTATVTRVATITDGAGATSLTTSVGLATVAQAVSGDVTSTRSLIAGGQAAETGSPSPSAIAPEAGAAAGTDLAGVRAVAVLLGAVVVVAGLL</sequence>
<accession>A0AAN6ZDC3</accession>
<gene>
    <name evidence="2" type="ORF">BT67DRAFT_434762</name>
</gene>
<protein>
    <submittedName>
        <fullName evidence="2">Uncharacterized protein</fullName>
    </submittedName>
</protein>
<evidence type="ECO:0000313" key="2">
    <source>
        <dbReference type="EMBL" id="KAK4133299.1"/>
    </source>
</evidence>
<dbReference type="Proteomes" id="UP001304895">
    <property type="component" value="Unassembled WGS sequence"/>
</dbReference>
<evidence type="ECO:0000256" key="1">
    <source>
        <dbReference type="SAM" id="SignalP"/>
    </source>
</evidence>
<feature type="signal peptide" evidence="1">
    <location>
        <begin position="1"/>
        <end position="18"/>
    </location>
</feature>